<feature type="domain" description="HTH tetR-type" evidence="5">
    <location>
        <begin position="22"/>
        <end position="82"/>
    </location>
</feature>
<protein>
    <submittedName>
        <fullName evidence="6">Transcriptional regulator, TetR family</fullName>
    </submittedName>
</protein>
<dbReference type="Pfam" id="PF00440">
    <property type="entry name" value="TetR_N"/>
    <property type="match status" value="1"/>
</dbReference>
<evidence type="ECO:0000256" key="1">
    <source>
        <dbReference type="ARBA" id="ARBA00023015"/>
    </source>
</evidence>
<dbReference type="Gene3D" id="1.10.357.10">
    <property type="entry name" value="Tetracycline Repressor, domain 2"/>
    <property type="match status" value="1"/>
</dbReference>
<keyword evidence="1" id="KW-0805">Transcription regulation</keyword>
<dbReference type="PANTHER" id="PTHR30055">
    <property type="entry name" value="HTH-TYPE TRANSCRIPTIONAL REGULATOR RUTR"/>
    <property type="match status" value="1"/>
</dbReference>
<dbReference type="InterPro" id="IPR050109">
    <property type="entry name" value="HTH-type_TetR-like_transc_reg"/>
</dbReference>
<keyword evidence="7" id="KW-1185">Reference proteome</keyword>
<dbReference type="SUPFAM" id="SSF46689">
    <property type="entry name" value="Homeodomain-like"/>
    <property type="match status" value="1"/>
</dbReference>
<feature type="DNA-binding region" description="H-T-H motif" evidence="4">
    <location>
        <begin position="45"/>
        <end position="64"/>
    </location>
</feature>
<reference evidence="6 7" key="1">
    <citation type="submission" date="2016-12" db="EMBL/GenBank/DDBJ databases">
        <authorList>
            <person name="Song W.-J."/>
            <person name="Kurnit D.M."/>
        </authorList>
    </citation>
    <scope>NUCLEOTIDE SEQUENCE [LARGE SCALE GENOMIC DNA]</scope>
    <source>
        <strain evidence="6 7">CGMCC 1.10808</strain>
    </source>
</reference>
<evidence type="ECO:0000259" key="5">
    <source>
        <dbReference type="PROSITE" id="PS50977"/>
    </source>
</evidence>
<evidence type="ECO:0000256" key="2">
    <source>
        <dbReference type="ARBA" id="ARBA00023125"/>
    </source>
</evidence>
<proteinExistence type="predicted"/>
<dbReference type="InterPro" id="IPR001647">
    <property type="entry name" value="HTH_TetR"/>
</dbReference>
<dbReference type="PROSITE" id="PS01081">
    <property type="entry name" value="HTH_TETR_1"/>
    <property type="match status" value="1"/>
</dbReference>
<evidence type="ECO:0000313" key="6">
    <source>
        <dbReference type="EMBL" id="SHN64502.1"/>
    </source>
</evidence>
<dbReference type="GO" id="GO:0003700">
    <property type="term" value="F:DNA-binding transcription factor activity"/>
    <property type="evidence" value="ECO:0007669"/>
    <property type="project" value="TreeGrafter"/>
</dbReference>
<gene>
    <name evidence="6" type="ORF">SAMN05216200_10414</name>
</gene>
<keyword evidence="2 4" id="KW-0238">DNA-binding</keyword>
<evidence type="ECO:0000313" key="7">
    <source>
        <dbReference type="Proteomes" id="UP000184066"/>
    </source>
</evidence>
<dbReference type="PROSITE" id="PS50977">
    <property type="entry name" value="HTH_TETR_2"/>
    <property type="match status" value="1"/>
</dbReference>
<keyword evidence="3" id="KW-0804">Transcription</keyword>
<sequence>MTTPTPGTAAAPAPESAADRVAAARARILSAVVACLDELGYADTSIAKVQARAGVSRGALTHHFPSKEDLMAAAAERLLDAALEPARRRDPRPAREQIIDAWRRIVNTPEGRAFVEILVAARTDAALGARILPRLAAWEARVGAAVAQIFRTPEGDAARVWAICRTFLRGLVIHERFVADPAELNAMVARFADIVAPHLQPAAPEEAP</sequence>
<dbReference type="RefSeq" id="WP_072746990.1">
    <property type="nucleotide sequence ID" value="NZ_FOHL01000004.1"/>
</dbReference>
<dbReference type="STRING" id="1189325.SAMN04488119_10414"/>
<dbReference type="PRINTS" id="PR00455">
    <property type="entry name" value="HTHTETR"/>
</dbReference>
<evidence type="ECO:0000256" key="3">
    <source>
        <dbReference type="ARBA" id="ARBA00023163"/>
    </source>
</evidence>
<accession>A0A1M7T1F7</accession>
<organism evidence="6 7">
    <name type="scientific">Oceanicella actignis</name>
    <dbReference type="NCBI Taxonomy" id="1189325"/>
    <lineage>
        <taxon>Bacteria</taxon>
        <taxon>Pseudomonadati</taxon>
        <taxon>Pseudomonadota</taxon>
        <taxon>Alphaproteobacteria</taxon>
        <taxon>Rhodobacterales</taxon>
        <taxon>Paracoccaceae</taxon>
        <taxon>Oceanicella</taxon>
    </lineage>
</organism>
<dbReference type="InterPro" id="IPR023772">
    <property type="entry name" value="DNA-bd_HTH_TetR-type_CS"/>
</dbReference>
<name>A0A1M7T1F7_9RHOB</name>
<dbReference type="EMBL" id="FRDL01000004">
    <property type="protein sequence ID" value="SHN64502.1"/>
    <property type="molecule type" value="Genomic_DNA"/>
</dbReference>
<dbReference type="Proteomes" id="UP000184066">
    <property type="component" value="Unassembled WGS sequence"/>
</dbReference>
<dbReference type="PANTHER" id="PTHR30055:SF234">
    <property type="entry name" value="HTH-TYPE TRANSCRIPTIONAL REGULATOR BETI"/>
    <property type="match status" value="1"/>
</dbReference>
<evidence type="ECO:0000256" key="4">
    <source>
        <dbReference type="PROSITE-ProRule" id="PRU00335"/>
    </source>
</evidence>
<dbReference type="AlphaFoldDB" id="A0A1M7T1F7"/>
<dbReference type="InterPro" id="IPR009057">
    <property type="entry name" value="Homeodomain-like_sf"/>
</dbReference>
<dbReference type="GO" id="GO:0000976">
    <property type="term" value="F:transcription cis-regulatory region binding"/>
    <property type="evidence" value="ECO:0007669"/>
    <property type="project" value="TreeGrafter"/>
</dbReference>